<dbReference type="PANTHER" id="PTHR11360">
    <property type="entry name" value="MONOCARBOXYLATE TRANSPORTER"/>
    <property type="match status" value="1"/>
</dbReference>
<evidence type="ECO:0000256" key="3">
    <source>
        <dbReference type="SAM" id="MobiDB-lite"/>
    </source>
</evidence>
<feature type="transmembrane region" description="Helical" evidence="4">
    <location>
        <begin position="385"/>
        <end position="410"/>
    </location>
</feature>
<feature type="transmembrane region" description="Helical" evidence="4">
    <location>
        <begin position="292"/>
        <end position="315"/>
    </location>
</feature>
<feature type="transmembrane region" description="Helical" evidence="4">
    <location>
        <begin position="359"/>
        <end position="379"/>
    </location>
</feature>
<protein>
    <submittedName>
        <fullName evidence="5">MFS general substrate transporter</fullName>
    </submittedName>
</protein>
<keyword evidence="6" id="KW-1185">Reference proteome</keyword>
<dbReference type="AlphaFoldDB" id="A0A8E2JYQ3"/>
<evidence type="ECO:0000256" key="4">
    <source>
        <dbReference type="SAM" id="Phobius"/>
    </source>
</evidence>
<evidence type="ECO:0000256" key="2">
    <source>
        <dbReference type="ARBA" id="ARBA00006727"/>
    </source>
</evidence>
<feature type="transmembrane region" description="Helical" evidence="4">
    <location>
        <begin position="184"/>
        <end position="207"/>
    </location>
</feature>
<feature type="transmembrane region" description="Helical" evidence="4">
    <location>
        <begin position="133"/>
        <end position="152"/>
    </location>
</feature>
<feature type="transmembrane region" description="Helical" evidence="4">
    <location>
        <begin position="159"/>
        <end position="178"/>
    </location>
</feature>
<feature type="region of interest" description="Disordered" evidence="3">
    <location>
        <begin position="1"/>
        <end position="67"/>
    </location>
</feature>
<comment type="subcellular location">
    <subcellularLocation>
        <location evidence="1">Membrane</location>
        <topology evidence="1">Multi-pass membrane protein</topology>
    </subcellularLocation>
</comment>
<dbReference type="EMBL" id="KV748563">
    <property type="protein sequence ID" value="OCL14540.1"/>
    <property type="molecule type" value="Genomic_DNA"/>
</dbReference>
<keyword evidence="4" id="KW-1133">Transmembrane helix</keyword>
<dbReference type="InterPro" id="IPR011701">
    <property type="entry name" value="MFS"/>
</dbReference>
<dbReference type="InterPro" id="IPR036259">
    <property type="entry name" value="MFS_trans_sf"/>
</dbReference>
<dbReference type="Pfam" id="PF07690">
    <property type="entry name" value="MFS_1"/>
    <property type="match status" value="1"/>
</dbReference>
<comment type="similarity">
    <text evidence="2">Belongs to the major facilitator superfamily. Monocarboxylate porter (TC 2.A.1.13) family.</text>
</comment>
<gene>
    <name evidence="5" type="ORF">AOQ84DRAFT_280844</name>
</gene>
<dbReference type="CDD" id="cd17352">
    <property type="entry name" value="MFS_MCT_SLC16"/>
    <property type="match status" value="1"/>
</dbReference>
<feature type="compositionally biased region" description="Basic and acidic residues" evidence="3">
    <location>
        <begin position="1"/>
        <end position="15"/>
    </location>
</feature>
<proteinExistence type="inferred from homology"/>
<feature type="transmembrane region" description="Helical" evidence="4">
    <location>
        <begin position="455"/>
        <end position="474"/>
    </location>
</feature>
<dbReference type="OrthoDB" id="6499973at2759"/>
<dbReference type="PANTHER" id="PTHR11360:SF130">
    <property type="entry name" value="MAJOR FACILITATOR SUPERFAMILY (MFS) PROFILE DOMAIN-CONTAINING PROTEIN-RELATED"/>
    <property type="match status" value="1"/>
</dbReference>
<keyword evidence="4" id="KW-0472">Membrane</keyword>
<dbReference type="GO" id="GO:0022857">
    <property type="term" value="F:transmembrane transporter activity"/>
    <property type="evidence" value="ECO:0007669"/>
    <property type="project" value="InterPro"/>
</dbReference>
<sequence length="484" mass="52508">MSYPIRKEIDGKELRSGVVTPVLQEKDQKDQKDSEDNEEGFARDVEQAIGHVPRTSEGKQGDNIDGSSNALLSRLRSNVSSYKDPGPPPDGGKAWIQVAMAHLVICETWGQISSYGVFQSYYSLSLGHPPSDISWVGSIQIFLLFFIGTFSGRATDAGLFRPVFITGVFFQTLGIFMTSLSTKYWQLFLAQGICTGIGNGLQFCPTMSLLSTYFNQKRSLAMGIAASGSATGGLIYPAIASQLLSKIGFGWTMRIIGFVSLAQGLLTIAGMRTRLPPRKAGPLVEWAALKEVTYVLYCLGMFLNFWGLYFAFYYVGSFGRDNIGLTNKNSIYLLMIMNGVGYVGRLVPNYFADRTFGPLNTIIPFAFVSGIMLFSWSGVHSRGGLYAFSIIYGLFAAGIQSMFPATLSSLTTDLSKAGVRMGMGFSIVSVACLTGPPLAGALLQSNHGNYLHAQMWAGTVLTCGGLTLLAARLAKTGWKLCVRI</sequence>
<reference evidence="5 6" key="1">
    <citation type="journal article" date="2016" name="Nat. Commun.">
        <title>Ectomycorrhizal ecology is imprinted in the genome of the dominant symbiotic fungus Cenococcum geophilum.</title>
        <authorList>
            <consortium name="DOE Joint Genome Institute"/>
            <person name="Peter M."/>
            <person name="Kohler A."/>
            <person name="Ohm R.A."/>
            <person name="Kuo A."/>
            <person name="Krutzmann J."/>
            <person name="Morin E."/>
            <person name="Arend M."/>
            <person name="Barry K.W."/>
            <person name="Binder M."/>
            <person name="Choi C."/>
            <person name="Clum A."/>
            <person name="Copeland A."/>
            <person name="Grisel N."/>
            <person name="Haridas S."/>
            <person name="Kipfer T."/>
            <person name="LaButti K."/>
            <person name="Lindquist E."/>
            <person name="Lipzen A."/>
            <person name="Maire R."/>
            <person name="Meier B."/>
            <person name="Mihaltcheva S."/>
            <person name="Molinier V."/>
            <person name="Murat C."/>
            <person name="Poggeler S."/>
            <person name="Quandt C.A."/>
            <person name="Sperisen C."/>
            <person name="Tritt A."/>
            <person name="Tisserant E."/>
            <person name="Crous P.W."/>
            <person name="Henrissat B."/>
            <person name="Nehls U."/>
            <person name="Egli S."/>
            <person name="Spatafora J.W."/>
            <person name="Grigoriev I.V."/>
            <person name="Martin F.M."/>
        </authorList>
    </citation>
    <scope>NUCLEOTIDE SEQUENCE [LARGE SCALE GENOMIC DNA]</scope>
    <source>
        <strain evidence="5 6">CBS 207.34</strain>
    </source>
</reference>
<feature type="transmembrane region" description="Helical" evidence="4">
    <location>
        <begin position="219"/>
        <end position="239"/>
    </location>
</feature>
<keyword evidence="4" id="KW-0812">Transmembrane</keyword>
<organism evidence="5 6">
    <name type="scientific">Glonium stellatum</name>
    <dbReference type="NCBI Taxonomy" id="574774"/>
    <lineage>
        <taxon>Eukaryota</taxon>
        <taxon>Fungi</taxon>
        <taxon>Dikarya</taxon>
        <taxon>Ascomycota</taxon>
        <taxon>Pezizomycotina</taxon>
        <taxon>Dothideomycetes</taxon>
        <taxon>Pleosporomycetidae</taxon>
        <taxon>Gloniales</taxon>
        <taxon>Gloniaceae</taxon>
        <taxon>Glonium</taxon>
    </lineage>
</organism>
<dbReference type="InterPro" id="IPR050327">
    <property type="entry name" value="Proton-linked_MCT"/>
</dbReference>
<accession>A0A8E2JYQ3</accession>
<evidence type="ECO:0000313" key="5">
    <source>
        <dbReference type="EMBL" id="OCL14540.1"/>
    </source>
</evidence>
<feature type="transmembrane region" description="Helical" evidence="4">
    <location>
        <begin position="251"/>
        <end position="271"/>
    </location>
</feature>
<feature type="compositionally biased region" description="Basic and acidic residues" evidence="3">
    <location>
        <begin position="24"/>
        <end position="46"/>
    </location>
</feature>
<name>A0A8E2JYQ3_9PEZI</name>
<evidence type="ECO:0000256" key="1">
    <source>
        <dbReference type="ARBA" id="ARBA00004141"/>
    </source>
</evidence>
<dbReference type="SUPFAM" id="SSF103473">
    <property type="entry name" value="MFS general substrate transporter"/>
    <property type="match status" value="1"/>
</dbReference>
<dbReference type="GO" id="GO:0016020">
    <property type="term" value="C:membrane"/>
    <property type="evidence" value="ECO:0007669"/>
    <property type="project" value="UniProtKB-SubCell"/>
</dbReference>
<feature type="transmembrane region" description="Helical" evidence="4">
    <location>
        <begin position="422"/>
        <end position="443"/>
    </location>
</feature>
<dbReference type="Gene3D" id="1.20.1250.20">
    <property type="entry name" value="MFS general substrate transporter like domains"/>
    <property type="match status" value="1"/>
</dbReference>
<evidence type="ECO:0000313" key="6">
    <source>
        <dbReference type="Proteomes" id="UP000250140"/>
    </source>
</evidence>
<dbReference type="Proteomes" id="UP000250140">
    <property type="component" value="Unassembled WGS sequence"/>
</dbReference>
<feature type="transmembrane region" description="Helical" evidence="4">
    <location>
        <begin position="330"/>
        <end position="347"/>
    </location>
</feature>